<organism evidence="1 2">
    <name type="scientific">Siculibacillus lacustris</name>
    <dbReference type="NCBI Taxonomy" id="1549641"/>
    <lineage>
        <taxon>Bacteria</taxon>
        <taxon>Pseudomonadati</taxon>
        <taxon>Pseudomonadota</taxon>
        <taxon>Alphaproteobacteria</taxon>
        <taxon>Hyphomicrobiales</taxon>
        <taxon>Ancalomicrobiaceae</taxon>
        <taxon>Siculibacillus</taxon>
    </lineage>
</organism>
<evidence type="ECO:0000313" key="1">
    <source>
        <dbReference type="EMBL" id="TBW33344.1"/>
    </source>
</evidence>
<gene>
    <name evidence="1" type="ORF">EYW49_20510</name>
</gene>
<comment type="caution">
    <text evidence="1">The sequence shown here is derived from an EMBL/GenBank/DDBJ whole genome shotgun (WGS) entry which is preliminary data.</text>
</comment>
<proteinExistence type="predicted"/>
<reference evidence="1 2" key="1">
    <citation type="submission" date="2019-02" db="EMBL/GenBank/DDBJ databases">
        <title>Siculibacillus lacustris gen. nov., sp. nov., a new rosette-forming bacterium isolated from a freshwater crater lake (Lake St. Ana, Romania).</title>
        <authorList>
            <person name="Felfoldi T."/>
            <person name="Marton Z."/>
            <person name="Szabo A."/>
            <person name="Mentes A."/>
            <person name="Boka K."/>
            <person name="Marialigeti K."/>
            <person name="Mathe I."/>
            <person name="Koncz M."/>
            <person name="Schumann P."/>
            <person name="Toth E."/>
        </authorList>
    </citation>
    <scope>NUCLEOTIDE SEQUENCE [LARGE SCALE GENOMIC DNA]</scope>
    <source>
        <strain evidence="1 2">SA-279</strain>
    </source>
</reference>
<sequence>MDISAYNTAHFQLSLDVTPWAAAYGLDAAAWRLQVRPDAASANLVLDMNTANGRATYSTGVVVFSAPQSVISPLVAGSYVWDFGFTASGGDFIRCDGGMLTLRQGVTR</sequence>
<dbReference type="AlphaFoldDB" id="A0A4Q9VEU2"/>
<name>A0A4Q9VEU2_9HYPH</name>
<protein>
    <submittedName>
        <fullName evidence="1">Uncharacterized protein</fullName>
    </submittedName>
</protein>
<accession>A0A4Q9VEU2</accession>
<dbReference type="RefSeq" id="WP_131311500.1">
    <property type="nucleotide sequence ID" value="NZ_SJFN01000045.1"/>
</dbReference>
<evidence type="ECO:0000313" key="2">
    <source>
        <dbReference type="Proteomes" id="UP000292781"/>
    </source>
</evidence>
<dbReference type="Proteomes" id="UP000292781">
    <property type="component" value="Unassembled WGS sequence"/>
</dbReference>
<dbReference type="EMBL" id="SJFN01000045">
    <property type="protein sequence ID" value="TBW33344.1"/>
    <property type="molecule type" value="Genomic_DNA"/>
</dbReference>
<keyword evidence="2" id="KW-1185">Reference proteome</keyword>